<keyword evidence="1" id="KW-1133">Transmembrane helix</keyword>
<keyword evidence="1" id="KW-0472">Membrane</keyword>
<reference evidence="2 3" key="1">
    <citation type="submission" date="2019-09" db="EMBL/GenBank/DDBJ databases">
        <authorList>
            <person name="Chandra G."/>
            <person name="Truman W A."/>
        </authorList>
    </citation>
    <scope>NUCLEOTIDE SEQUENCE [LARGE SCALE GENOMIC DNA]</scope>
    <source>
        <strain evidence="2">PS718</strain>
    </source>
</reference>
<name>A0A5E7DSZ6_PSEFL</name>
<dbReference type="EMBL" id="CABVHX010000021">
    <property type="protein sequence ID" value="VVO20709.1"/>
    <property type="molecule type" value="Genomic_DNA"/>
</dbReference>
<feature type="transmembrane region" description="Helical" evidence="1">
    <location>
        <begin position="15"/>
        <end position="34"/>
    </location>
</feature>
<evidence type="ECO:0000256" key="1">
    <source>
        <dbReference type="SAM" id="Phobius"/>
    </source>
</evidence>
<proteinExistence type="predicted"/>
<evidence type="ECO:0000313" key="3">
    <source>
        <dbReference type="Proteomes" id="UP000325375"/>
    </source>
</evidence>
<sequence>MGAWLASDGGLPADLFFADVLNPIVGVSLLAITVRQSTTLWRIELNPLWESGLPAMVVLQPTIFQLSSLNN</sequence>
<dbReference type="Proteomes" id="UP000325375">
    <property type="component" value="Unassembled WGS sequence"/>
</dbReference>
<protein>
    <submittedName>
        <fullName evidence="2">Uncharacterized protein</fullName>
    </submittedName>
</protein>
<organism evidence="2 3">
    <name type="scientific">Pseudomonas fluorescens</name>
    <dbReference type="NCBI Taxonomy" id="294"/>
    <lineage>
        <taxon>Bacteria</taxon>
        <taxon>Pseudomonadati</taxon>
        <taxon>Pseudomonadota</taxon>
        <taxon>Gammaproteobacteria</taxon>
        <taxon>Pseudomonadales</taxon>
        <taxon>Pseudomonadaceae</taxon>
        <taxon>Pseudomonas</taxon>
    </lineage>
</organism>
<dbReference type="AlphaFoldDB" id="A0A5E7DSZ6"/>
<evidence type="ECO:0000313" key="2">
    <source>
        <dbReference type="EMBL" id="VVO20709.1"/>
    </source>
</evidence>
<gene>
    <name evidence="2" type="ORF">PS718_04192</name>
</gene>
<accession>A0A5E7DSZ6</accession>
<keyword evidence="1" id="KW-0812">Transmembrane</keyword>